<feature type="domain" description="GHMP kinase C-terminal" evidence="14">
    <location>
        <begin position="220"/>
        <end position="289"/>
    </location>
</feature>
<evidence type="ECO:0000256" key="6">
    <source>
        <dbReference type="ARBA" id="ARBA00022679"/>
    </source>
</evidence>
<dbReference type="AlphaFoldDB" id="A0A832UXW5"/>
<dbReference type="Gene3D" id="3.30.230.10">
    <property type="match status" value="1"/>
</dbReference>
<gene>
    <name evidence="15" type="primary">mvk</name>
    <name evidence="15" type="ORF">H1011_00480</name>
</gene>
<evidence type="ECO:0000256" key="11">
    <source>
        <dbReference type="ARBA" id="ARBA00023098"/>
    </source>
</evidence>
<dbReference type="InterPro" id="IPR006205">
    <property type="entry name" value="Mev_gal_kin"/>
</dbReference>
<dbReference type="EMBL" id="DVAD01000003">
    <property type="protein sequence ID" value="HIJ99283.1"/>
    <property type="molecule type" value="Genomic_DNA"/>
</dbReference>
<evidence type="ECO:0000256" key="5">
    <source>
        <dbReference type="ARBA" id="ARBA00022516"/>
    </source>
</evidence>
<dbReference type="SUPFAM" id="SSF54211">
    <property type="entry name" value="Ribosomal protein S5 domain 2-like"/>
    <property type="match status" value="1"/>
</dbReference>
<keyword evidence="6 15" id="KW-0808">Transferase</keyword>
<dbReference type="PRINTS" id="PR00959">
    <property type="entry name" value="MEVGALKINASE"/>
</dbReference>
<dbReference type="InterPro" id="IPR014721">
    <property type="entry name" value="Ribsml_uS5_D2-typ_fold_subgr"/>
</dbReference>
<name>A0A832UXW5_9ARCH</name>
<comment type="caution">
    <text evidence="15">The sequence shown here is derived from an EMBL/GenBank/DDBJ whole genome shotgun (WGS) entry which is preliminary data.</text>
</comment>
<dbReference type="PROSITE" id="PS00627">
    <property type="entry name" value="GHMP_KINASES_ATP"/>
    <property type="match status" value="1"/>
</dbReference>
<dbReference type="InterPro" id="IPR036554">
    <property type="entry name" value="GHMP_kinase_C_sf"/>
</dbReference>
<keyword evidence="11" id="KW-0443">Lipid metabolism</keyword>
<dbReference type="GO" id="GO:0005524">
    <property type="term" value="F:ATP binding"/>
    <property type="evidence" value="ECO:0007669"/>
    <property type="project" value="UniProtKB-KW"/>
</dbReference>
<comment type="subcellular location">
    <subcellularLocation>
        <location evidence="1">Cytoplasm</location>
    </subcellularLocation>
</comment>
<keyword evidence="4" id="KW-0963">Cytoplasm</keyword>
<evidence type="ECO:0000256" key="1">
    <source>
        <dbReference type="ARBA" id="ARBA00004496"/>
    </source>
</evidence>
<keyword evidence="5" id="KW-0444">Lipid biosynthesis</keyword>
<evidence type="ECO:0000256" key="12">
    <source>
        <dbReference type="ARBA" id="ARBA00029438"/>
    </source>
</evidence>
<dbReference type="PANTHER" id="PTHR43290">
    <property type="entry name" value="MEVALONATE KINASE"/>
    <property type="match status" value="1"/>
</dbReference>
<protein>
    <recommendedName>
        <fullName evidence="3">mevalonate kinase</fullName>
        <ecNumber evidence="3">2.7.1.36</ecNumber>
    </recommendedName>
</protein>
<dbReference type="InterPro" id="IPR020568">
    <property type="entry name" value="Ribosomal_Su5_D2-typ_SF"/>
</dbReference>
<evidence type="ECO:0000256" key="10">
    <source>
        <dbReference type="ARBA" id="ARBA00022842"/>
    </source>
</evidence>
<dbReference type="GO" id="GO:0004496">
    <property type="term" value="F:mevalonate kinase activity"/>
    <property type="evidence" value="ECO:0007669"/>
    <property type="project" value="UniProtKB-EC"/>
</dbReference>
<evidence type="ECO:0000256" key="9">
    <source>
        <dbReference type="ARBA" id="ARBA00022840"/>
    </source>
</evidence>
<keyword evidence="8 15" id="KW-0418">Kinase</keyword>
<comment type="similarity">
    <text evidence="2">Belongs to the GHMP kinase family. Mevalonate kinase subfamily.</text>
</comment>
<dbReference type="InterPro" id="IPR006204">
    <property type="entry name" value="GHMP_kinase_N_dom"/>
</dbReference>
<evidence type="ECO:0000313" key="15">
    <source>
        <dbReference type="EMBL" id="HIJ99283.1"/>
    </source>
</evidence>
<keyword evidence="9" id="KW-0067">ATP-binding</keyword>
<dbReference type="GO" id="GO:0019287">
    <property type="term" value="P:isopentenyl diphosphate biosynthetic process, mevalonate pathway"/>
    <property type="evidence" value="ECO:0007669"/>
    <property type="project" value="UniProtKB-UniPathway"/>
</dbReference>
<evidence type="ECO:0000256" key="2">
    <source>
        <dbReference type="ARBA" id="ARBA00006495"/>
    </source>
</evidence>
<sequence>MIRASAPGKLILFGDHAVVYGEPGIATAINKRVYSTACELEGRKIIIESKDTGETIECGIRDKSKNPIVAAVQEAQKFSKSRSGVGVEINSQIPIGAGLGSSAAVATATIASVATLFNGKEPSTMEIAEMAYKADKLAHESPSGIDTAITSLGGTIFFKKGNISQLDSDPLTFVVANSGVRRNTSDMVLRVKNSIMDPRVALSMFSIGSLAKEARTVFMNKRPVDLGPLMDRGQSLLKDLGVSSTAIEDLVKLAKDSGAIGSKITGAGGGGCIISLSDDPEDLIKAFKENGAFAYSVRTNQPGVRIE</sequence>
<dbReference type="NCBIfam" id="TIGR00549">
    <property type="entry name" value="mevalon_kin"/>
    <property type="match status" value="1"/>
</dbReference>
<feature type="domain" description="GHMP kinase N-terminal" evidence="13">
    <location>
        <begin position="69"/>
        <end position="154"/>
    </location>
</feature>
<evidence type="ECO:0000256" key="4">
    <source>
        <dbReference type="ARBA" id="ARBA00022490"/>
    </source>
</evidence>
<proteinExistence type="inferred from homology"/>
<keyword evidence="16" id="KW-1185">Reference proteome</keyword>
<keyword evidence="10" id="KW-0460">Magnesium</keyword>
<evidence type="ECO:0000256" key="7">
    <source>
        <dbReference type="ARBA" id="ARBA00022741"/>
    </source>
</evidence>
<evidence type="ECO:0000313" key="16">
    <source>
        <dbReference type="Proteomes" id="UP000604391"/>
    </source>
</evidence>
<dbReference type="EC" id="2.7.1.36" evidence="3"/>
<dbReference type="InterPro" id="IPR013750">
    <property type="entry name" value="GHMP_kinase_C_dom"/>
</dbReference>
<reference evidence="15 16" key="1">
    <citation type="journal article" name="Nat. Commun.">
        <title>Undinarchaeota illuminate DPANN phylogeny and the impact of gene transfer on archaeal evolution.</title>
        <authorList>
            <person name="Dombrowski N."/>
            <person name="Williams T.A."/>
            <person name="Sun J."/>
            <person name="Woodcroft B.J."/>
            <person name="Lee J.H."/>
            <person name="Minh B.Q."/>
            <person name="Rinke C."/>
            <person name="Spang A."/>
        </authorList>
    </citation>
    <scope>NUCLEOTIDE SEQUENCE [LARGE SCALE GENOMIC DNA]</scope>
    <source>
        <strain evidence="15">MAG_bin17</strain>
    </source>
</reference>
<evidence type="ECO:0000256" key="8">
    <source>
        <dbReference type="ARBA" id="ARBA00022777"/>
    </source>
</evidence>
<dbReference type="InterPro" id="IPR006203">
    <property type="entry name" value="GHMP_knse_ATP-bd_CS"/>
</dbReference>
<dbReference type="Pfam" id="PF00288">
    <property type="entry name" value="GHMP_kinases_N"/>
    <property type="match status" value="1"/>
</dbReference>
<keyword evidence="7" id="KW-0547">Nucleotide-binding</keyword>
<accession>A0A832UXW5</accession>
<evidence type="ECO:0000259" key="14">
    <source>
        <dbReference type="Pfam" id="PF08544"/>
    </source>
</evidence>
<comment type="pathway">
    <text evidence="12">Isoprenoid biosynthesis; isopentenyl diphosphate biosynthesis via mevalonate pathway; isopentenyl diphosphate from (R)-mevalonate: step 1/3.</text>
</comment>
<dbReference type="GO" id="GO:0005829">
    <property type="term" value="C:cytosol"/>
    <property type="evidence" value="ECO:0007669"/>
    <property type="project" value="TreeGrafter"/>
</dbReference>
<evidence type="ECO:0000256" key="3">
    <source>
        <dbReference type="ARBA" id="ARBA00012103"/>
    </source>
</evidence>
<dbReference type="SUPFAM" id="SSF55060">
    <property type="entry name" value="GHMP Kinase, C-terminal domain"/>
    <property type="match status" value="1"/>
</dbReference>
<dbReference type="UniPathway" id="UPA00057">
    <property type="reaction ID" value="UER00098"/>
</dbReference>
<evidence type="ECO:0000259" key="13">
    <source>
        <dbReference type="Pfam" id="PF00288"/>
    </source>
</evidence>
<organism evidence="15 16">
    <name type="scientific">Candidatus Undinarchaeum marinum</name>
    <dbReference type="NCBI Taxonomy" id="2756141"/>
    <lineage>
        <taxon>Archaea</taxon>
        <taxon>Candidatus Undinarchaeota</taxon>
        <taxon>Candidatus Undinarchaeia</taxon>
        <taxon>Candidatus Undinarchaeales</taxon>
        <taxon>Candidatus Undinarchaeaceae</taxon>
        <taxon>Candidatus Undinarchaeum</taxon>
    </lineage>
</organism>
<dbReference type="PANTHER" id="PTHR43290:SF2">
    <property type="entry name" value="MEVALONATE KINASE"/>
    <property type="match status" value="1"/>
</dbReference>
<dbReference type="Pfam" id="PF08544">
    <property type="entry name" value="GHMP_kinases_C"/>
    <property type="match status" value="1"/>
</dbReference>
<dbReference type="Gene3D" id="3.30.70.890">
    <property type="entry name" value="GHMP kinase, C-terminal domain"/>
    <property type="match status" value="1"/>
</dbReference>
<dbReference type="Proteomes" id="UP000604391">
    <property type="component" value="Unassembled WGS sequence"/>
</dbReference>